<evidence type="ECO:0000313" key="1">
    <source>
        <dbReference type="EMBL" id="KRY75650.1"/>
    </source>
</evidence>
<accession>A0A0V1EQ51</accession>
<comment type="caution">
    <text evidence="1">The sequence shown here is derived from an EMBL/GenBank/DDBJ whole genome shotgun (WGS) entry which is preliminary data.</text>
</comment>
<reference evidence="1 2" key="1">
    <citation type="submission" date="2015-01" db="EMBL/GenBank/DDBJ databases">
        <title>Evolution of Trichinella species and genotypes.</title>
        <authorList>
            <person name="Korhonen P.K."/>
            <person name="Edoardo P."/>
            <person name="Giuseppe L.R."/>
            <person name="Gasser R.B."/>
        </authorList>
    </citation>
    <scope>NUCLEOTIDE SEQUENCE [LARGE SCALE GENOMIC DNA]</scope>
    <source>
        <strain evidence="1">ISS13</strain>
    </source>
</reference>
<gene>
    <name evidence="1" type="ORF">T4A_1514</name>
</gene>
<organism evidence="1 2">
    <name type="scientific">Trichinella pseudospiralis</name>
    <name type="common">Parasitic roundworm</name>
    <dbReference type="NCBI Taxonomy" id="6337"/>
    <lineage>
        <taxon>Eukaryota</taxon>
        <taxon>Metazoa</taxon>
        <taxon>Ecdysozoa</taxon>
        <taxon>Nematoda</taxon>
        <taxon>Enoplea</taxon>
        <taxon>Dorylaimia</taxon>
        <taxon>Trichinellida</taxon>
        <taxon>Trichinellidae</taxon>
        <taxon>Trichinella</taxon>
    </lineage>
</organism>
<dbReference type="Proteomes" id="UP000054632">
    <property type="component" value="Unassembled WGS sequence"/>
</dbReference>
<proteinExistence type="predicted"/>
<dbReference type="AlphaFoldDB" id="A0A0V1EQ51"/>
<feature type="non-terminal residue" evidence="1">
    <location>
        <position position="1"/>
    </location>
</feature>
<dbReference type="EMBL" id="JYDR01000016">
    <property type="protein sequence ID" value="KRY75650.1"/>
    <property type="molecule type" value="Genomic_DNA"/>
</dbReference>
<sequence length="116" mass="13314">LNFAETTGREGEGSFPHLLCCLTEHIEGKVACFDQFTSIIIVFSFDGGVFCHFISANMKMIIFTLDRFACKRSVYYDLRQMLFPQLVFCGIFKFENEKKGVQEKNHVHNISTCITL</sequence>
<protein>
    <submittedName>
        <fullName evidence="1">Uncharacterized protein</fullName>
    </submittedName>
</protein>
<evidence type="ECO:0000313" key="2">
    <source>
        <dbReference type="Proteomes" id="UP000054632"/>
    </source>
</evidence>
<name>A0A0V1EQ51_TRIPS</name>